<feature type="compositionally biased region" description="Basic and acidic residues" evidence="1">
    <location>
        <begin position="144"/>
        <end position="158"/>
    </location>
</feature>
<feature type="region of interest" description="Disordered" evidence="1">
    <location>
        <begin position="121"/>
        <end position="185"/>
    </location>
</feature>
<evidence type="ECO:0000256" key="1">
    <source>
        <dbReference type="SAM" id="MobiDB-lite"/>
    </source>
</evidence>
<name>A0ABR4PY65_9HELO</name>
<gene>
    <name evidence="2" type="ORF">PVAG01_01817</name>
</gene>
<evidence type="ECO:0000313" key="3">
    <source>
        <dbReference type="Proteomes" id="UP001629113"/>
    </source>
</evidence>
<dbReference type="EMBL" id="JBFCZG010000001">
    <property type="protein sequence ID" value="KAL3428308.1"/>
    <property type="molecule type" value="Genomic_DNA"/>
</dbReference>
<feature type="compositionally biased region" description="Basic and acidic residues" evidence="1">
    <location>
        <begin position="165"/>
        <end position="185"/>
    </location>
</feature>
<organism evidence="2 3">
    <name type="scientific">Phlyctema vagabunda</name>
    <dbReference type="NCBI Taxonomy" id="108571"/>
    <lineage>
        <taxon>Eukaryota</taxon>
        <taxon>Fungi</taxon>
        <taxon>Dikarya</taxon>
        <taxon>Ascomycota</taxon>
        <taxon>Pezizomycotina</taxon>
        <taxon>Leotiomycetes</taxon>
        <taxon>Helotiales</taxon>
        <taxon>Dermateaceae</taxon>
        <taxon>Phlyctema</taxon>
    </lineage>
</organism>
<dbReference type="Proteomes" id="UP001629113">
    <property type="component" value="Unassembled WGS sequence"/>
</dbReference>
<reference evidence="2 3" key="1">
    <citation type="submission" date="2024-06" db="EMBL/GenBank/DDBJ databases">
        <title>Complete genome of Phlyctema vagabunda strain 19-DSS-EL-015.</title>
        <authorList>
            <person name="Fiorenzani C."/>
        </authorList>
    </citation>
    <scope>NUCLEOTIDE SEQUENCE [LARGE SCALE GENOMIC DNA]</scope>
    <source>
        <strain evidence="2 3">19-DSS-EL-015</strain>
    </source>
</reference>
<protein>
    <submittedName>
        <fullName evidence="2">Uncharacterized protein</fullName>
    </submittedName>
</protein>
<proteinExistence type="predicted"/>
<sequence length="185" mass="20186">MSTAFPPQRSQDSVPIPVETALTYLQTYINATKTSPYLLPNARLELSGPSAGPAESSVTMHNLQRVEAGLRGEWLAPVLDLGEAVPVATGVAETMGEQVDADKMETEGWQDLDEYQRQQEDIEGEIVPKATGADIGVENAEAAEAPKVKNSKDKEARKAEKKARQKEEQRKKGEEARRAAAERQA</sequence>
<evidence type="ECO:0000313" key="2">
    <source>
        <dbReference type="EMBL" id="KAL3428308.1"/>
    </source>
</evidence>
<accession>A0ABR4PY65</accession>
<keyword evidence="3" id="KW-1185">Reference proteome</keyword>
<comment type="caution">
    <text evidence="2">The sequence shown here is derived from an EMBL/GenBank/DDBJ whole genome shotgun (WGS) entry which is preliminary data.</text>
</comment>